<accession>A0A4V1RUV2</accession>
<dbReference type="RefSeq" id="WP_129225490.1">
    <property type="nucleotide sequence ID" value="NZ_QYBB01000007.1"/>
</dbReference>
<evidence type="ECO:0000259" key="1">
    <source>
        <dbReference type="PROSITE" id="PS50404"/>
    </source>
</evidence>
<dbReference type="Pfam" id="PF13409">
    <property type="entry name" value="GST_N_2"/>
    <property type="match status" value="1"/>
</dbReference>
<keyword evidence="3" id="KW-1185">Reference proteome</keyword>
<protein>
    <submittedName>
        <fullName evidence="2">Glutathione S-transferase family protein</fullName>
    </submittedName>
</protein>
<organism evidence="2 3">
    <name type="scientific">Lichenibacterium minor</name>
    <dbReference type="NCBI Taxonomy" id="2316528"/>
    <lineage>
        <taxon>Bacteria</taxon>
        <taxon>Pseudomonadati</taxon>
        <taxon>Pseudomonadota</taxon>
        <taxon>Alphaproteobacteria</taxon>
        <taxon>Hyphomicrobiales</taxon>
        <taxon>Lichenihabitantaceae</taxon>
        <taxon>Lichenibacterium</taxon>
    </lineage>
</organism>
<reference evidence="2 3" key="1">
    <citation type="submission" date="2018-12" db="EMBL/GenBank/DDBJ databases">
        <authorList>
            <person name="Grouzdev D.S."/>
            <person name="Krutkina M.S."/>
        </authorList>
    </citation>
    <scope>NUCLEOTIDE SEQUENCE [LARGE SCALE GENOMIC DNA]</scope>
    <source>
        <strain evidence="2 3">RmlP026</strain>
    </source>
</reference>
<dbReference type="PROSITE" id="PS50404">
    <property type="entry name" value="GST_NTER"/>
    <property type="match status" value="1"/>
</dbReference>
<name>A0A4V1RUV2_9HYPH</name>
<dbReference type="OrthoDB" id="9795329at2"/>
<keyword evidence="2" id="KW-0808">Transferase</keyword>
<dbReference type="InterPro" id="IPR036249">
    <property type="entry name" value="Thioredoxin-like_sf"/>
</dbReference>
<dbReference type="Proteomes" id="UP000290759">
    <property type="component" value="Unassembled WGS sequence"/>
</dbReference>
<comment type="caution">
    <text evidence="2">The sequence shown here is derived from an EMBL/GenBank/DDBJ whole genome shotgun (WGS) entry which is preliminary data.</text>
</comment>
<feature type="domain" description="GST N-terminal" evidence="1">
    <location>
        <begin position="1"/>
        <end position="79"/>
    </location>
</feature>
<sequence>MKILSNSTSPFARVARIALIEKGVSAEGLRMMNPWGEDAEMARLNPASRVPTLELPSGVPLTESLLILLWLEKTRPEPSLLGSGADLDGIMSKAGLAMGVIEAMANLVTGRMQIDPGFEGAKVGRKRVGTVVEGFRRLEADPPAYAGGVPDIAVLATVVAVDYLPLRFPDHPWVEPIPKLQALRDAVSDRPAYADTKPYV</sequence>
<dbReference type="EMBL" id="QYBB01000007">
    <property type="protein sequence ID" value="RYC32444.1"/>
    <property type="molecule type" value="Genomic_DNA"/>
</dbReference>
<evidence type="ECO:0000313" key="2">
    <source>
        <dbReference type="EMBL" id="RYC32444.1"/>
    </source>
</evidence>
<gene>
    <name evidence="2" type="ORF">D3273_08620</name>
</gene>
<dbReference type="SUPFAM" id="SSF52833">
    <property type="entry name" value="Thioredoxin-like"/>
    <property type="match status" value="1"/>
</dbReference>
<dbReference type="Gene3D" id="3.40.30.10">
    <property type="entry name" value="Glutaredoxin"/>
    <property type="match status" value="1"/>
</dbReference>
<evidence type="ECO:0000313" key="3">
    <source>
        <dbReference type="Proteomes" id="UP000290759"/>
    </source>
</evidence>
<dbReference type="Gene3D" id="1.20.1050.10">
    <property type="match status" value="1"/>
</dbReference>
<reference evidence="2 3" key="2">
    <citation type="submission" date="2019-02" db="EMBL/GenBank/DDBJ databases">
        <title>'Lichenibacterium ramalinii' gen. nov. sp. nov., 'Lichenibacterium minor' gen. nov. sp. nov.</title>
        <authorList>
            <person name="Pankratov T."/>
        </authorList>
    </citation>
    <scope>NUCLEOTIDE SEQUENCE [LARGE SCALE GENOMIC DNA]</scope>
    <source>
        <strain evidence="2 3">RmlP026</strain>
    </source>
</reference>
<dbReference type="InterPro" id="IPR004045">
    <property type="entry name" value="Glutathione_S-Trfase_N"/>
</dbReference>
<dbReference type="GO" id="GO:0016740">
    <property type="term" value="F:transferase activity"/>
    <property type="evidence" value="ECO:0007669"/>
    <property type="project" value="UniProtKB-KW"/>
</dbReference>
<dbReference type="AlphaFoldDB" id="A0A4V1RUV2"/>
<proteinExistence type="predicted"/>